<evidence type="ECO:0000259" key="3">
    <source>
        <dbReference type="Pfam" id="PF08719"/>
    </source>
</evidence>
<dbReference type="Gene3D" id="3.40.50.450">
    <property type="match status" value="1"/>
</dbReference>
<comment type="catalytic activity">
    <reaction evidence="1">
        <text>5-amino-6-(5-phospho-D-ribosylamino)uracil + H2O = 5,6-diaminouracil + D-ribose 5-phosphate</text>
        <dbReference type="Rhea" id="RHEA:55020"/>
        <dbReference type="ChEBI" id="CHEBI:15377"/>
        <dbReference type="ChEBI" id="CHEBI:46252"/>
        <dbReference type="ChEBI" id="CHEBI:58453"/>
        <dbReference type="ChEBI" id="CHEBI:78346"/>
    </reaction>
</comment>
<evidence type="ECO:0000256" key="1">
    <source>
        <dbReference type="ARBA" id="ARBA00000022"/>
    </source>
</evidence>
<keyword evidence="5" id="KW-1185">Reference proteome</keyword>
<evidence type="ECO:0000313" key="4">
    <source>
        <dbReference type="EMBL" id="GAA5533912.1"/>
    </source>
</evidence>
<dbReference type="RefSeq" id="WP_345454758.1">
    <property type="nucleotide sequence ID" value="NZ_BAABRV010000005.1"/>
</dbReference>
<dbReference type="Pfam" id="PF08719">
    <property type="entry name" value="NADAR"/>
    <property type="match status" value="1"/>
</dbReference>
<dbReference type="Gene3D" id="1.10.357.40">
    <property type="entry name" value="YbiA-like"/>
    <property type="match status" value="1"/>
</dbReference>
<accession>A0ABP9XEZ0</accession>
<feature type="domain" description="NADAR" evidence="3">
    <location>
        <begin position="53"/>
        <end position="179"/>
    </location>
</feature>
<organism evidence="4 5">
    <name type="scientific">Deinococcus aluminii</name>
    <dbReference type="NCBI Taxonomy" id="1656885"/>
    <lineage>
        <taxon>Bacteria</taxon>
        <taxon>Thermotogati</taxon>
        <taxon>Deinococcota</taxon>
        <taxon>Deinococci</taxon>
        <taxon>Deinococcales</taxon>
        <taxon>Deinococcaceae</taxon>
        <taxon>Deinococcus</taxon>
    </lineage>
</organism>
<evidence type="ECO:0000313" key="5">
    <source>
        <dbReference type="Proteomes" id="UP001404956"/>
    </source>
</evidence>
<dbReference type="CDD" id="cd15457">
    <property type="entry name" value="NADAR"/>
    <property type="match status" value="1"/>
</dbReference>
<comment type="caution">
    <text evidence="4">The sequence shown here is derived from an EMBL/GenBank/DDBJ whole genome shotgun (WGS) entry which is preliminary data.</text>
</comment>
<dbReference type="InterPro" id="IPR037238">
    <property type="entry name" value="YbiA-like_sf"/>
</dbReference>
<dbReference type="Proteomes" id="UP001404956">
    <property type="component" value="Unassembled WGS sequence"/>
</dbReference>
<dbReference type="PANTHER" id="PTHR38440:SF1">
    <property type="entry name" value="UPF0398 PROTEIN SPR0331"/>
    <property type="match status" value="1"/>
</dbReference>
<dbReference type="EMBL" id="BAABRV010000005">
    <property type="protein sequence ID" value="GAA5533912.1"/>
    <property type="molecule type" value="Genomic_DNA"/>
</dbReference>
<dbReference type="InterPro" id="IPR010697">
    <property type="entry name" value="YspA"/>
</dbReference>
<reference evidence="4 5" key="1">
    <citation type="submission" date="2024-02" db="EMBL/GenBank/DDBJ databases">
        <title>Deinococcus aluminii NBRC 112889.</title>
        <authorList>
            <person name="Ichikawa N."/>
            <person name="Katano-Makiyama Y."/>
            <person name="Hidaka K."/>
        </authorList>
    </citation>
    <scope>NUCLEOTIDE SEQUENCE [LARGE SCALE GENOMIC DNA]</scope>
    <source>
        <strain evidence="4 5">NBRC 112889</strain>
    </source>
</reference>
<protein>
    <recommendedName>
        <fullName evidence="3">NADAR domain-containing protein</fullName>
    </recommendedName>
</protein>
<dbReference type="SUPFAM" id="SSF143990">
    <property type="entry name" value="YbiA-like"/>
    <property type="match status" value="1"/>
</dbReference>
<dbReference type="InterPro" id="IPR012816">
    <property type="entry name" value="NADAR"/>
</dbReference>
<gene>
    <name evidence="4" type="ORF">Dalu01_02320</name>
</gene>
<evidence type="ECO:0000256" key="2">
    <source>
        <dbReference type="ARBA" id="ARBA00000751"/>
    </source>
</evidence>
<sequence>MAIPMHRPSAPEVTRLLASAHGLVIAATGHRPDKLGGYGQEGTDRDVTRFSGTGFSNFAPCEVTLDGTPFPNVEAAYQAAKTLIPAERQTILACKAPAEAKKRGKTLTLRPDWDEVKVQVMQDLLEQKFRQPKYRDLLLSTGKGRLEEGNHWGDVFWGTCQGVGENKLGLLLMGLRSRLAAETQPVRDPLEVLVELAEEYLRKLKPALVITGMALGWDTAIALACVRLGLPFLAALPFPKQASRWPQKDQDRHAFLLKKAALVVTVGSDELADADIRAAMQWRNEFMVDHAQLVLACFDGSPGGTANCVKDARAQGKTIVNTYPRWCEMTGNTVSPSPTPARTDGVQVQYGGRDLTVSPVQGTDFYLGDTPEGPVLIRKDLLAQFLPQPKAMQTNAAVMSEFLYLDWCKKRGFTEEGDPVTLTHAGEDLLAYPVGTFLAARHAGKVILVRQN</sequence>
<comment type="catalytic activity">
    <reaction evidence="2">
        <text>2,5-diamino-6-hydroxy-4-(5-phosphoribosylamino)-pyrimidine + H2O = 2,5,6-triamino-4-hydroxypyrimidine + D-ribose 5-phosphate</text>
        <dbReference type="Rhea" id="RHEA:23436"/>
        <dbReference type="ChEBI" id="CHEBI:15377"/>
        <dbReference type="ChEBI" id="CHEBI:58614"/>
        <dbReference type="ChEBI" id="CHEBI:78346"/>
        <dbReference type="ChEBI" id="CHEBI:137796"/>
    </reaction>
</comment>
<proteinExistence type="predicted"/>
<dbReference type="PANTHER" id="PTHR38440">
    <property type="entry name" value="UPF0398 PROTEIN YPSA"/>
    <property type="match status" value="1"/>
</dbReference>
<name>A0ABP9XEZ0_9DEIO</name>
<dbReference type="SUPFAM" id="SSF102405">
    <property type="entry name" value="MCP/YpsA-like"/>
    <property type="match status" value="1"/>
</dbReference>